<comment type="similarity">
    <text evidence="1">Belongs to the DnaB/DnaD family.</text>
</comment>
<evidence type="ECO:0000259" key="4">
    <source>
        <dbReference type="Pfam" id="PF25888"/>
    </source>
</evidence>
<dbReference type="PATRIC" id="fig|1423738.3.peg.1243"/>
<proteinExistence type="inferred from homology"/>
<keyword evidence="6" id="KW-1185">Reference proteome</keyword>
<reference evidence="5 6" key="1">
    <citation type="journal article" date="2015" name="Genome Announc.">
        <title>Expanding the biotechnology potential of lactobacilli through comparative genomics of 213 strains and associated genera.</title>
        <authorList>
            <person name="Sun Z."/>
            <person name="Harris H.M."/>
            <person name="McCann A."/>
            <person name="Guo C."/>
            <person name="Argimon S."/>
            <person name="Zhang W."/>
            <person name="Yang X."/>
            <person name="Jeffery I.B."/>
            <person name="Cooney J.C."/>
            <person name="Kagawa T.F."/>
            <person name="Liu W."/>
            <person name="Song Y."/>
            <person name="Salvetti E."/>
            <person name="Wrobel A."/>
            <person name="Rasinkangas P."/>
            <person name="Parkhill J."/>
            <person name="Rea M.C."/>
            <person name="O'Sullivan O."/>
            <person name="Ritari J."/>
            <person name="Douillard F.P."/>
            <person name="Paul Ross R."/>
            <person name="Yang R."/>
            <person name="Briner A.E."/>
            <person name="Felis G.E."/>
            <person name="de Vos W.M."/>
            <person name="Barrangou R."/>
            <person name="Klaenhammer T.R."/>
            <person name="Caufield P.W."/>
            <person name="Cui Y."/>
            <person name="Zhang H."/>
            <person name="O'Toole P.W."/>
        </authorList>
    </citation>
    <scope>NUCLEOTIDE SEQUENCE [LARGE SCALE GENOMIC DNA]</scope>
    <source>
        <strain evidence="5 6">DSM 20335</strain>
    </source>
</reference>
<dbReference type="InterPro" id="IPR006343">
    <property type="entry name" value="DnaB/C_C"/>
</dbReference>
<dbReference type="InterPro" id="IPR058660">
    <property type="entry name" value="WHD_DnaB"/>
</dbReference>
<evidence type="ECO:0000256" key="1">
    <source>
        <dbReference type="ARBA" id="ARBA00093462"/>
    </source>
</evidence>
<feature type="domain" description="DnaB/C C-terminal" evidence="3">
    <location>
        <begin position="324"/>
        <end position="395"/>
    </location>
</feature>
<evidence type="ECO:0000259" key="3">
    <source>
        <dbReference type="Pfam" id="PF07261"/>
    </source>
</evidence>
<dbReference type="Pfam" id="PF25888">
    <property type="entry name" value="WHD_DnaB"/>
    <property type="match status" value="1"/>
</dbReference>
<feature type="region of interest" description="Disordered" evidence="2">
    <location>
        <begin position="400"/>
        <end position="448"/>
    </location>
</feature>
<name>A0A0R2BF40_9LACO</name>
<protein>
    <submittedName>
        <fullName evidence="5">DnaB protein</fullName>
    </submittedName>
</protein>
<feature type="compositionally biased region" description="Polar residues" evidence="2">
    <location>
        <begin position="403"/>
        <end position="414"/>
    </location>
</feature>
<evidence type="ECO:0000256" key="2">
    <source>
        <dbReference type="SAM" id="MobiDB-lite"/>
    </source>
</evidence>
<dbReference type="EMBL" id="AYYK01000025">
    <property type="protein sequence ID" value="KRM78205.1"/>
    <property type="molecule type" value="Genomic_DNA"/>
</dbReference>
<evidence type="ECO:0000313" key="6">
    <source>
        <dbReference type="Proteomes" id="UP000051813"/>
    </source>
</evidence>
<dbReference type="Pfam" id="PF07261">
    <property type="entry name" value="DnaB_2"/>
    <property type="match status" value="1"/>
</dbReference>
<sequence length="467" mass="53374">MSQLMRTETMIDPQLGYFLVRGANWSDLNQHVFTALYQPILSAQAFTLYLSLWHEVNDQQLISQRSAHFELFDSLDQDARTFLKSRQQLEACGLLKTYQKRDTLGDYLIYRLLAPLAPEKFFQEEILATYLLERVSRKKFMALQREFQLPEVDLTDTKELTVGFLDVFHMADSALLTPPQEVKTGAAKFKQAQTTAAISEISPAELANFDWQTLIALVGRNQIPETEITQHKSDIFGLQRFYGFSMTDIARLINRSINVATNRINFSMLEERALALYQQLNPDQMATTKPASATNTTSIKQFTSAQQRLLEQAKKLAPAEFLHDLKQRQHSYVAQNEYRNVKKLQQRGVLDNATINILIYVVVRDYTTVTMAPIDTVAQNWLKEGINTPEAAIAYLSQRDQKPLQQKSRANSRQKPAGVTPDWLKKQQTQKQTVAATPNQIKVDKQQQQNIAKKLAELNKASQQRGE</sequence>
<feature type="compositionally biased region" description="Polar residues" evidence="2">
    <location>
        <begin position="434"/>
        <end position="448"/>
    </location>
</feature>
<dbReference type="AlphaFoldDB" id="A0A0R2BF40"/>
<evidence type="ECO:0000313" key="5">
    <source>
        <dbReference type="EMBL" id="KRM78205.1"/>
    </source>
</evidence>
<dbReference type="STRING" id="1423738.FC84_GL001227"/>
<accession>A0A0R2BF40</accession>
<gene>
    <name evidence="5" type="ORF">FC84_GL001227</name>
</gene>
<dbReference type="Proteomes" id="UP000051813">
    <property type="component" value="Unassembled WGS sequence"/>
</dbReference>
<feature type="domain" description="Replicative helicase loading/DNA remodeling protein DnaB N-terminal winged helix" evidence="4">
    <location>
        <begin position="18"/>
        <end position="271"/>
    </location>
</feature>
<organism evidence="5 6">
    <name type="scientific">Lapidilactobacillus dextrinicus DSM 20335</name>
    <dbReference type="NCBI Taxonomy" id="1423738"/>
    <lineage>
        <taxon>Bacteria</taxon>
        <taxon>Bacillati</taxon>
        <taxon>Bacillota</taxon>
        <taxon>Bacilli</taxon>
        <taxon>Lactobacillales</taxon>
        <taxon>Lactobacillaceae</taxon>
        <taxon>Lapidilactobacillus</taxon>
    </lineage>
</organism>
<comment type="caution">
    <text evidence="5">The sequence shown here is derived from an EMBL/GenBank/DDBJ whole genome shotgun (WGS) entry which is preliminary data.</text>
</comment>